<dbReference type="RefSeq" id="WP_172163681.1">
    <property type="nucleotide sequence ID" value="NZ_CP053716.1"/>
</dbReference>
<dbReference type="Gene3D" id="1.20.81.30">
    <property type="entry name" value="Type II secretion system (T2SS), domain F"/>
    <property type="match status" value="1"/>
</dbReference>
<evidence type="ECO:0000256" key="4">
    <source>
        <dbReference type="ARBA" id="ARBA00022989"/>
    </source>
</evidence>
<keyword evidence="7" id="KW-1185">Reference proteome</keyword>
<protein>
    <submittedName>
        <fullName evidence="6">Type II secretion system protein</fullName>
    </submittedName>
</protein>
<comment type="subcellular location">
    <subcellularLocation>
        <location evidence="1">Cell membrane</location>
        <topology evidence="1">Multi-pass membrane protein</topology>
    </subcellularLocation>
</comment>
<proteinExistence type="predicted"/>
<evidence type="ECO:0000313" key="7">
    <source>
        <dbReference type="Proteomes" id="UP000503297"/>
    </source>
</evidence>
<evidence type="ECO:0000256" key="2">
    <source>
        <dbReference type="ARBA" id="ARBA00022475"/>
    </source>
</evidence>
<keyword evidence="3" id="KW-0812">Transmembrane</keyword>
<name>A0A6M8J1G2_9ACTN</name>
<dbReference type="KEGG" id="bwa:HLV38_03945"/>
<keyword evidence="5" id="KW-0472">Membrane</keyword>
<accession>A0A6M8J1G2</accession>
<keyword evidence="2" id="KW-1003">Cell membrane</keyword>
<dbReference type="InterPro" id="IPR042094">
    <property type="entry name" value="T2SS_GspF_sf"/>
</dbReference>
<evidence type="ECO:0000256" key="3">
    <source>
        <dbReference type="ARBA" id="ARBA00022692"/>
    </source>
</evidence>
<reference evidence="7" key="1">
    <citation type="submission" date="2020-05" db="EMBL/GenBank/DDBJ databases">
        <title>Novel species in genus Nocardioides.</title>
        <authorList>
            <person name="Zhang G."/>
        </authorList>
    </citation>
    <scope>NUCLEOTIDE SEQUENCE [LARGE SCALE GENOMIC DNA]</scope>
    <source>
        <strain evidence="7">zg-1050</strain>
    </source>
</reference>
<dbReference type="Pfam" id="PF00482">
    <property type="entry name" value="T2SSF"/>
    <property type="match status" value="1"/>
</dbReference>
<dbReference type="EMBL" id="CP053716">
    <property type="protein sequence ID" value="QKF07364.1"/>
    <property type="molecule type" value="Genomic_DNA"/>
</dbReference>
<dbReference type="PANTHER" id="PTHR35007">
    <property type="entry name" value="INTEGRAL MEMBRANE PROTEIN-RELATED"/>
    <property type="match status" value="1"/>
</dbReference>
<gene>
    <name evidence="6" type="ORF">HLV38_03945</name>
</gene>
<evidence type="ECO:0000256" key="5">
    <source>
        <dbReference type="ARBA" id="ARBA00023136"/>
    </source>
</evidence>
<organism evidence="6 7">
    <name type="scientific">Berryella wangjianweii</name>
    <dbReference type="NCBI Taxonomy" id="2734634"/>
    <lineage>
        <taxon>Bacteria</taxon>
        <taxon>Bacillati</taxon>
        <taxon>Actinomycetota</taxon>
        <taxon>Coriobacteriia</taxon>
        <taxon>Eggerthellales</taxon>
        <taxon>Eggerthellaceae</taxon>
        <taxon>Berryella</taxon>
    </lineage>
</organism>
<dbReference type="Proteomes" id="UP000503297">
    <property type="component" value="Chromosome"/>
</dbReference>
<sequence>MAGANAWPLICTLSSAASMGALVGLARGGALVRGIGEGSLLFEGVPALAPLARFVLTTPALESLAQDECRALAQRGHRGSPEGLVSLWCVCSIAAFALPALAMGSPVLGVALCCCVLVGGLAHARTLQERHAWETRESVPGVLESLADALQAGLTVQQALGQVARTERGSLARAFQHAGALLGTGGSLDDALEAIRARSSSPELAFVLVALRVQHRAGGAMGTVIRAAADAARADASLKRSLRAHTAQARLSARIVTVMPFLLMAVFSLASPRFLAPFFGSVGGIGLLSAALCMQAAGVLMVRRVLKAGERA</sequence>
<dbReference type="AlphaFoldDB" id="A0A6M8J1G2"/>
<dbReference type="InterPro" id="IPR018076">
    <property type="entry name" value="T2SS_GspF_dom"/>
</dbReference>
<keyword evidence="4" id="KW-1133">Transmembrane helix</keyword>
<dbReference type="PANTHER" id="PTHR35007:SF2">
    <property type="entry name" value="PILUS ASSEMBLE PROTEIN"/>
    <property type="match status" value="1"/>
</dbReference>
<evidence type="ECO:0000256" key="1">
    <source>
        <dbReference type="ARBA" id="ARBA00004651"/>
    </source>
</evidence>
<dbReference type="GO" id="GO:0005886">
    <property type="term" value="C:plasma membrane"/>
    <property type="evidence" value="ECO:0007669"/>
    <property type="project" value="UniProtKB-SubCell"/>
</dbReference>
<evidence type="ECO:0000313" key="6">
    <source>
        <dbReference type="EMBL" id="QKF07364.1"/>
    </source>
</evidence>